<feature type="domain" description="RNA polymerase sigma factor 70 region 4 type 2" evidence="7">
    <location>
        <begin position="135"/>
        <end position="185"/>
    </location>
</feature>
<dbReference type="InterPro" id="IPR014284">
    <property type="entry name" value="RNA_pol_sigma-70_dom"/>
</dbReference>
<evidence type="ECO:0000313" key="8">
    <source>
        <dbReference type="EMBL" id="OWK45562.1"/>
    </source>
</evidence>
<keyword evidence="4" id="KW-0804">Transcription</keyword>
<dbReference type="OrthoDB" id="230341at2"/>
<dbReference type="SUPFAM" id="SSF88946">
    <property type="entry name" value="Sigma2 domain of RNA polymerase sigma factors"/>
    <property type="match status" value="1"/>
</dbReference>
<evidence type="ECO:0000256" key="2">
    <source>
        <dbReference type="ARBA" id="ARBA00023015"/>
    </source>
</evidence>
<gene>
    <name evidence="8" type="ORF">FRUB_01893</name>
</gene>
<dbReference type="EMBL" id="NIDE01000002">
    <property type="protein sequence ID" value="OWK45562.1"/>
    <property type="molecule type" value="Genomic_DNA"/>
</dbReference>
<dbReference type="NCBIfam" id="TIGR02937">
    <property type="entry name" value="sigma70-ECF"/>
    <property type="match status" value="1"/>
</dbReference>
<dbReference type="Pfam" id="PF08281">
    <property type="entry name" value="Sigma70_r4_2"/>
    <property type="match status" value="1"/>
</dbReference>
<evidence type="ECO:0000256" key="1">
    <source>
        <dbReference type="ARBA" id="ARBA00010641"/>
    </source>
</evidence>
<comment type="caution">
    <text evidence="8">The sequence shown here is derived from an EMBL/GenBank/DDBJ whole genome shotgun (WGS) entry which is preliminary data.</text>
</comment>
<feature type="domain" description="RNA polymerase sigma-70 region 2" evidence="6">
    <location>
        <begin position="44"/>
        <end position="109"/>
    </location>
</feature>
<organism evidence="8 9">
    <name type="scientific">Fimbriiglobus ruber</name>
    <dbReference type="NCBI Taxonomy" id="1908690"/>
    <lineage>
        <taxon>Bacteria</taxon>
        <taxon>Pseudomonadati</taxon>
        <taxon>Planctomycetota</taxon>
        <taxon>Planctomycetia</taxon>
        <taxon>Gemmatales</taxon>
        <taxon>Gemmataceae</taxon>
        <taxon>Fimbriiglobus</taxon>
    </lineage>
</organism>
<dbReference type="PANTHER" id="PTHR43133">
    <property type="entry name" value="RNA POLYMERASE ECF-TYPE SIGMA FACTO"/>
    <property type="match status" value="1"/>
</dbReference>
<keyword evidence="9" id="KW-1185">Reference proteome</keyword>
<dbReference type="Gene3D" id="2.130.10.10">
    <property type="entry name" value="YVTN repeat-like/Quinoprotein amine dehydrogenase"/>
    <property type="match status" value="2"/>
</dbReference>
<dbReference type="SUPFAM" id="SSF82171">
    <property type="entry name" value="DPP6 N-terminal domain-like"/>
    <property type="match status" value="1"/>
</dbReference>
<evidence type="ECO:0000259" key="6">
    <source>
        <dbReference type="Pfam" id="PF04542"/>
    </source>
</evidence>
<protein>
    <submittedName>
        <fullName evidence="8">RNA polymerase sigma-70 factor</fullName>
    </submittedName>
</protein>
<feature type="region of interest" description="Disordered" evidence="5">
    <location>
        <begin position="285"/>
        <end position="314"/>
    </location>
</feature>
<keyword evidence="2" id="KW-0805">Transcription regulation</keyword>
<dbReference type="Pfam" id="PF04542">
    <property type="entry name" value="Sigma70_r2"/>
    <property type="match status" value="1"/>
</dbReference>
<evidence type="ECO:0000256" key="4">
    <source>
        <dbReference type="ARBA" id="ARBA00023163"/>
    </source>
</evidence>
<feature type="compositionally biased region" description="Pro residues" evidence="5">
    <location>
        <begin position="674"/>
        <end position="714"/>
    </location>
</feature>
<dbReference type="Gene3D" id="1.10.10.10">
    <property type="entry name" value="Winged helix-like DNA-binding domain superfamily/Winged helix DNA-binding domain"/>
    <property type="match status" value="1"/>
</dbReference>
<dbReference type="PANTHER" id="PTHR43133:SF51">
    <property type="entry name" value="RNA POLYMERASE SIGMA FACTOR"/>
    <property type="match status" value="1"/>
</dbReference>
<feature type="region of interest" description="Disordered" evidence="5">
    <location>
        <begin position="109"/>
        <end position="130"/>
    </location>
</feature>
<dbReference type="GO" id="GO:0016987">
    <property type="term" value="F:sigma factor activity"/>
    <property type="evidence" value="ECO:0007669"/>
    <property type="project" value="UniProtKB-KW"/>
</dbReference>
<dbReference type="RefSeq" id="WP_161967279.1">
    <property type="nucleotide sequence ID" value="NZ_NIDE01000002.1"/>
</dbReference>
<evidence type="ECO:0000313" key="9">
    <source>
        <dbReference type="Proteomes" id="UP000214646"/>
    </source>
</evidence>
<evidence type="ECO:0000259" key="7">
    <source>
        <dbReference type="Pfam" id="PF08281"/>
    </source>
</evidence>
<reference evidence="9" key="1">
    <citation type="submission" date="2017-06" db="EMBL/GenBank/DDBJ databases">
        <title>Genome analysis of Fimbriiglobus ruber SP5, the first member of the order Planctomycetales with confirmed chitinolytic capability.</title>
        <authorList>
            <person name="Ravin N.V."/>
            <person name="Rakitin A.L."/>
            <person name="Ivanova A.A."/>
            <person name="Beletsky A.V."/>
            <person name="Kulichevskaya I.S."/>
            <person name="Mardanov A.V."/>
            <person name="Dedysh S.N."/>
        </authorList>
    </citation>
    <scope>NUCLEOTIDE SEQUENCE [LARGE SCALE GENOMIC DNA]</scope>
    <source>
        <strain evidence="9">SP5</strain>
    </source>
</reference>
<dbReference type="GO" id="GO:0006352">
    <property type="term" value="P:DNA-templated transcription initiation"/>
    <property type="evidence" value="ECO:0007669"/>
    <property type="project" value="InterPro"/>
</dbReference>
<feature type="region of interest" description="Disordered" evidence="5">
    <location>
        <begin position="672"/>
        <end position="732"/>
    </location>
</feature>
<dbReference type="InterPro" id="IPR015943">
    <property type="entry name" value="WD40/YVTN_repeat-like_dom_sf"/>
</dbReference>
<dbReference type="InterPro" id="IPR013324">
    <property type="entry name" value="RNA_pol_sigma_r3/r4-like"/>
</dbReference>
<proteinExistence type="inferred from homology"/>
<dbReference type="Proteomes" id="UP000214646">
    <property type="component" value="Unassembled WGS sequence"/>
</dbReference>
<dbReference type="Gene3D" id="1.10.1740.10">
    <property type="match status" value="1"/>
</dbReference>
<dbReference type="InterPro" id="IPR013249">
    <property type="entry name" value="RNA_pol_sigma70_r4_t2"/>
</dbReference>
<evidence type="ECO:0000256" key="3">
    <source>
        <dbReference type="ARBA" id="ARBA00023082"/>
    </source>
</evidence>
<dbReference type="InterPro" id="IPR007627">
    <property type="entry name" value="RNA_pol_sigma70_r2"/>
</dbReference>
<comment type="similarity">
    <text evidence="1">Belongs to the sigma-70 factor family. ECF subfamily.</text>
</comment>
<name>A0A225DW04_9BACT</name>
<dbReference type="GO" id="GO:0003677">
    <property type="term" value="F:DNA binding"/>
    <property type="evidence" value="ECO:0007669"/>
    <property type="project" value="InterPro"/>
</dbReference>
<dbReference type="InterPro" id="IPR013325">
    <property type="entry name" value="RNA_pol_sigma_r2"/>
</dbReference>
<dbReference type="InterPro" id="IPR039425">
    <property type="entry name" value="RNA_pol_sigma-70-like"/>
</dbReference>
<sequence>MSGIRLSSLMRQLRRAGPSGDGPDPDLLARFVQGDDAAFELLVWRHGAIVMGACRRVLGNTEDAEDAFQATFLVLARKAGSVSRGVTLPAWLHRVAVRLATRLARSRRSTKPLTVDPPCPTTPDPVERADESAVLDEEIDRLPERCRRAVVLCYFEGLTAAEAGRQLGCPTGTVESRLAAARARLRDRLTRRGVTLPVGVLAVVSARVGLAPGSIARTVRAAVAFAREGAVAAAGVVGQPAVGLTQGVLAMDRTRWWFGGFVATAVAVSAGVVWANRAAPAAVAEDPPPAKATQVATGPPAAVPPKAKDEPPARAEAWPLAREAETYGTLRQISADGKFLILSTGHSAKRYDLATNTSEDVESSNDILDVALSADGKRIATVEKGNGVKLRDSATSKVLEAFWPSAGIPARQVAFGADGSRLIALCRRSVTVASTGRGLEPSTPETTRHEFQIAVWDLTTQKELGWPAVTWTGSARAAPEVSLAAGGRFVLKTENRVKQSPDGVQYGGYRFTLIDPVTGVAGKPTEYWGPGSPTDTDCGLSPDGKTLLAINGDEAIVIDLTTGRERLRLGRTKMPIAALAYSADGKRIAAATGWPSGDNQEEVAAATEVVIWDAATGRESARMFDKESNRNFRSIRFSPDGSYLATQYEVWMRSGPNSRTLNPMFAFWGRPPVSQAPPPGSPLRPGPNGPPTPLQPYASSPPVPLGNSPPPPTAPSESPNHVSPAPAASDGVPNRFQSLIRELSAGGIEDRRRVEGVFAAALGRLPTEIEARTLATQVGRQADKAAALRDLLATLIDTPEFRAHAAALQQLAKPTPPLVPGGDSGPAYRKREEKE</sequence>
<dbReference type="AlphaFoldDB" id="A0A225DW04"/>
<keyword evidence="3" id="KW-0731">Sigma factor</keyword>
<feature type="region of interest" description="Disordered" evidence="5">
    <location>
        <begin position="810"/>
        <end position="835"/>
    </location>
</feature>
<evidence type="ECO:0000256" key="5">
    <source>
        <dbReference type="SAM" id="MobiDB-lite"/>
    </source>
</evidence>
<accession>A0A225DW04</accession>
<dbReference type="SUPFAM" id="SSF88659">
    <property type="entry name" value="Sigma3 and sigma4 domains of RNA polymerase sigma factors"/>
    <property type="match status" value="1"/>
</dbReference>
<dbReference type="InterPro" id="IPR036388">
    <property type="entry name" value="WH-like_DNA-bd_sf"/>
</dbReference>